<name>A0ABY4J0V6_9MICO</name>
<keyword evidence="4" id="KW-0067">ATP-binding</keyword>
<dbReference type="InterPro" id="IPR050474">
    <property type="entry name" value="Hel308_SKI2-like"/>
</dbReference>
<dbReference type="InterPro" id="IPR011545">
    <property type="entry name" value="DEAD/DEAH_box_helicase_dom"/>
</dbReference>
<proteinExistence type="predicted"/>
<dbReference type="SUPFAM" id="SSF52540">
    <property type="entry name" value="P-loop containing nucleoside triphosphate hydrolases"/>
    <property type="match status" value="1"/>
</dbReference>
<dbReference type="Pfam" id="PF00270">
    <property type="entry name" value="DEAD"/>
    <property type="match status" value="1"/>
</dbReference>
<evidence type="ECO:0000256" key="3">
    <source>
        <dbReference type="ARBA" id="ARBA00022806"/>
    </source>
</evidence>
<accession>A0ABY4J0V6</accession>
<dbReference type="PROSITE" id="PS51192">
    <property type="entry name" value="HELICASE_ATP_BIND_1"/>
    <property type="match status" value="1"/>
</dbReference>
<keyword evidence="3 7" id="KW-0347">Helicase</keyword>
<feature type="domain" description="Helicase C-terminal" evidence="6">
    <location>
        <begin position="397"/>
        <end position="558"/>
    </location>
</feature>
<dbReference type="Proteomes" id="UP000830631">
    <property type="component" value="Chromosome"/>
</dbReference>
<evidence type="ECO:0000256" key="2">
    <source>
        <dbReference type="ARBA" id="ARBA00022801"/>
    </source>
</evidence>
<gene>
    <name evidence="7" type="ORF">KV397_13190</name>
</gene>
<evidence type="ECO:0000256" key="1">
    <source>
        <dbReference type="ARBA" id="ARBA00022741"/>
    </source>
</evidence>
<keyword evidence="2" id="KW-0378">Hydrolase</keyword>
<dbReference type="Gene3D" id="3.40.50.300">
    <property type="entry name" value="P-loop containing nucleotide triphosphate hydrolases"/>
    <property type="match status" value="2"/>
</dbReference>
<evidence type="ECO:0000313" key="8">
    <source>
        <dbReference type="Proteomes" id="UP000830631"/>
    </source>
</evidence>
<dbReference type="SMART" id="SM00487">
    <property type="entry name" value="DEXDc"/>
    <property type="match status" value="1"/>
</dbReference>
<dbReference type="EMBL" id="CP078078">
    <property type="protein sequence ID" value="UPL18645.1"/>
    <property type="molecule type" value="Genomic_DNA"/>
</dbReference>
<dbReference type="InterPro" id="IPR014001">
    <property type="entry name" value="Helicase_ATP-bd"/>
</dbReference>
<keyword evidence="1" id="KW-0547">Nucleotide-binding</keyword>
<feature type="domain" description="Helicase ATP-binding" evidence="5">
    <location>
        <begin position="156"/>
        <end position="308"/>
    </location>
</feature>
<evidence type="ECO:0000313" key="7">
    <source>
        <dbReference type="EMBL" id="UPL18645.1"/>
    </source>
</evidence>
<dbReference type="RefSeq" id="WP_261811457.1">
    <property type="nucleotide sequence ID" value="NZ_CP078078.1"/>
</dbReference>
<evidence type="ECO:0000259" key="5">
    <source>
        <dbReference type="PROSITE" id="PS51192"/>
    </source>
</evidence>
<reference evidence="7 8" key="1">
    <citation type="submission" date="2021-06" db="EMBL/GenBank/DDBJ databases">
        <title>Genome-based taxonomic framework of Microbacterium strains isolated from marine environment, the description of four new species and reclassification of four preexisting species.</title>
        <authorList>
            <person name="Lee S.D."/>
            <person name="Kim S.-M."/>
            <person name="Byeon Y.-S."/>
            <person name="Yang H.L."/>
            <person name="Kim I.S."/>
        </authorList>
    </citation>
    <scope>NUCLEOTIDE SEQUENCE [LARGE SCALE GENOMIC DNA]</scope>
    <source>
        <strain evidence="7 8">KSW4-10</strain>
    </source>
</reference>
<sequence length="885" mass="99241">MKKTAATALGEIIAERDDFRDAFHLAESTVAQAFLEGKVAATLDEQTVRGLLRYADILSHSEADTHRELAYSVIALLREYDELLGLPAALQTRTLAVSEAVLIQLGNFPGISTLQKEVGSLFTMPLSRGVLRAAKETIQATHHGDKVFTDTQFEIAEGLRSSDYFSFSGPTSLGKSFIIKDALYEIVQRPELDQHCVVLLVPTKALIGQTAADLRELLQDVPDVNVSTFPILPRLIRERYSRSIFVLTPERLLRYLAAPTRDIDYLIVDEAQKVVAENDTRSALYYHAIVETTRRYATKLIFASPSIKNPELFLELFQKASSGAMKVRERTVAQQRYFVDLVDREQYRFSGLSGSAEKMDAAPVAGDELELITTRSQGRKAIVYINSAAKAAEFALRLARSLPKVKSPIVAELSAYVRKFVHKDYFLADCLEHGVAFHHGKMPQEVREKVEECFSAEDSPLQYVVCTSTLLEGVNLPAKNIFVLSDKHGSRNFRKIDFENLVGRAGRLTYDFSGNVICVRHEASRWQATTRELIAKTEPEPVTSFLLPSDRRTRKDYTNIERVLKGQDLPKGTSADALQNVQQYASILMTHHLDQQATPLRTTFLEKIEGASDLLRKAAAAVDVPTDILRRSPNILPVYQDRVWKGLESGQLGPLVSDNADLGSTDTYHDVLRRLSELYNWRVEESRIRDSLVSKNSTADALDRRLRYWAILMRSWIRGLPLSLLIRNSIGYYEDRGVITFPDFDAPTGFRTEPFTSSSKQVNFVIEETLRDIEGGLRFRIIGYLQNYYDLSRRALGADESGHNLANLVEYGTTDARVVELQEIGFSRATAGALVRNYGKLLEFTDHGELFGLQVESLLVALKDEPEARDEVSNIFVKVPAVATA</sequence>
<dbReference type="PANTHER" id="PTHR47961">
    <property type="entry name" value="DNA POLYMERASE THETA, PUTATIVE (AFU_ORTHOLOGUE AFUA_1G05260)-RELATED"/>
    <property type="match status" value="1"/>
</dbReference>
<protein>
    <submittedName>
        <fullName evidence="7">DEAD/DEAH box helicase</fullName>
    </submittedName>
</protein>
<dbReference type="Pfam" id="PF00271">
    <property type="entry name" value="Helicase_C"/>
    <property type="match status" value="1"/>
</dbReference>
<dbReference type="PANTHER" id="PTHR47961:SF6">
    <property type="entry name" value="DNA-DIRECTED DNA POLYMERASE"/>
    <property type="match status" value="1"/>
</dbReference>
<dbReference type="GO" id="GO:0004386">
    <property type="term" value="F:helicase activity"/>
    <property type="evidence" value="ECO:0007669"/>
    <property type="project" value="UniProtKB-KW"/>
</dbReference>
<keyword evidence="8" id="KW-1185">Reference proteome</keyword>
<organism evidence="7 8">
    <name type="scientific">Microbacterium aurugineum</name>
    <dbReference type="NCBI Taxonomy" id="2851642"/>
    <lineage>
        <taxon>Bacteria</taxon>
        <taxon>Bacillati</taxon>
        <taxon>Actinomycetota</taxon>
        <taxon>Actinomycetes</taxon>
        <taxon>Micrococcales</taxon>
        <taxon>Microbacteriaceae</taxon>
        <taxon>Microbacterium</taxon>
    </lineage>
</organism>
<evidence type="ECO:0000259" key="6">
    <source>
        <dbReference type="PROSITE" id="PS51194"/>
    </source>
</evidence>
<dbReference type="InterPro" id="IPR001650">
    <property type="entry name" value="Helicase_C-like"/>
</dbReference>
<dbReference type="InterPro" id="IPR027417">
    <property type="entry name" value="P-loop_NTPase"/>
</dbReference>
<dbReference type="SMART" id="SM00490">
    <property type="entry name" value="HELICc"/>
    <property type="match status" value="1"/>
</dbReference>
<dbReference type="PROSITE" id="PS51194">
    <property type="entry name" value="HELICASE_CTER"/>
    <property type="match status" value="1"/>
</dbReference>
<evidence type="ECO:0000256" key="4">
    <source>
        <dbReference type="ARBA" id="ARBA00022840"/>
    </source>
</evidence>